<keyword evidence="1" id="KW-0732">Signal</keyword>
<feature type="chain" id="PRO_5024308299" evidence="1">
    <location>
        <begin position="21"/>
        <end position="64"/>
    </location>
</feature>
<reference evidence="2" key="1">
    <citation type="journal article" date="2019" name="Mar. Drugs">
        <title>Conotoxin diversity in the venom gland transcriptome of the Magician's Cone, Pionoconus magus.</title>
        <authorList>
            <person name="Pardos-Blas J.R."/>
            <person name="Irisarri I."/>
            <person name="Abalde S."/>
            <person name="Tenorio M.J."/>
            <person name="Zardoya R."/>
        </authorList>
    </citation>
    <scope>NUCLEOTIDE SEQUENCE</scope>
    <source>
        <tissue evidence="2">Venom gland</tissue>
    </source>
</reference>
<dbReference type="EMBL" id="MN517341">
    <property type="protein sequence ID" value="QFQ61024.1"/>
    <property type="molecule type" value="mRNA"/>
</dbReference>
<protein>
    <submittedName>
        <fullName evidence="2">Conotoxin superfamily L</fullName>
    </submittedName>
</protein>
<evidence type="ECO:0000256" key="1">
    <source>
        <dbReference type="SAM" id="SignalP"/>
    </source>
</evidence>
<organism evidence="2">
    <name type="scientific">Conus magus</name>
    <name type="common">Magical cone</name>
    <dbReference type="NCBI Taxonomy" id="6492"/>
    <lineage>
        <taxon>Eukaryota</taxon>
        <taxon>Metazoa</taxon>
        <taxon>Spiralia</taxon>
        <taxon>Lophotrochozoa</taxon>
        <taxon>Mollusca</taxon>
        <taxon>Gastropoda</taxon>
        <taxon>Caenogastropoda</taxon>
        <taxon>Neogastropoda</taxon>
        <taxon>Conoidea</taxon>
        <taxon>Conidae</taxon>
        <taxon>Conus</taxon>
        <taxon>Pionoconus</taxon>
    </lineage>
</organism>
<proteinExistence type="evidence at transcript level"/>
<sequence>MKLSVMFIVFLMLTMPMTCAGISRSATNGGEADVRAHDKAANLMALLQERMCPPLCKPSCTNCG</sequence>
<accession>A0A5P8I0H2</accession>
<name>A0A5P8I0H2_CONMA</name>
<evidence type="ECO:0000313" key="2">
    <source>
        <dbReference type="EMBL" id="QFQ61024.1"/>
    </source>
</evidence>
<dbReference type="AlphaFoldDB" id="A0A5P8I0H2"/>
<feature type="signal peptide" evidence="1">
    <location>
        <begin position="1"/>
        <end position="20"/>
    </location>
</feature>